<evidence type="ECO:0000256" key="4">
    <source>
        <dbReference type="PIRNR" id="PIRNR036948"/>
    </source>
</evidence>
<dbReference type="GO" id="GO:0015031">
    <property type="term" value="P:protein transport"/>
    <property type="evidence" value="ECO:0007669"/>
    <property type="project" value="UniProtKB-UniRule"/>
</dbReference>
<dbReference type="InterPro" id="IPR002014">
    <property type="entry name" value="VHS_dom"/>
</dbReference>
<dbReference type="GO" id="GO:0030276">
    <property type="term" value="F:clathrin binding"/>
    <property type="evidence" value="ECO:0007669"/>
    <property type="project" value="TreeGrafter"/>
</dbReference>
<feature type="domain" description="VHS" evidence="6">
    <location>
        <begin position="20"/>
        <end position="123"/>
    </location>
</feature>
<feature type="region of interest" description="Disordered" evidence="5">
    <location>
        <begin position="423"/>
        <end position="462"/>
    </location>
</feature>
<feature type="domain" description="GAT" evidence="7">
    <location>
        <begin position="174"/>
        <end position="262"/>
    </location>
</feature>
<dbReference type="GO" id="GO:0035091">
    <property type="term" value="F:phosphatidylinositol binding"/>
    <property type="evidence" value="ECO:0007669"/>
    <property type="project" value="InterPro"/>
</dbReference>
<dbReference type="GeneTree" id="ENSGT00940000156940"/>
<evidence type="ECO:0000256" key="2">
    <source>
        <dbReference type="ARBA" id="ARBA00022448"/>
    </source>
</evidence>
<dbReference type="FunFam" id="1.25.40.90:FF:000003">
    <property type="entry name" value="TOM1-like protein 2 isoform X1"/>
    <property type="match status" value="1"/>
</dbReference>
<evidence type="ECO:0000313" key="8">
    <source>
        <dbReference type="Ensembl" id="ENSANAP00000032720.1"/>
    </source>
</evidence>
<dbReference type="Gene3D" id="1.25.40.90">
    <property type="match status" value="1"/>
</dbReference>
<dbReference type="PANTHER" id="PTHR13856">
    <property type="entry name" value="VHS DOMAIN CONTAINING PROTEIN FAMILY"/>
    <property type="match status" value="1"/>
</dbReference>
<dbReference type="InterPro" id="IPR038425">
    <property type="entry name" value="GAT_sf"/>
</dbReference>
<feature type="region of interest" description="Disordered" evidence="5">
    <location>
        <begin position="129"/>
        <end position="159"/>
    </location>
</feature>
<dbReference type="GO" id="GO:0007165">
    <property type="term" value="P:signal transduction"/>
    <property type="evidence" value="ECO:0007669"/>
    <property type="project" value="TreeGrafter"/>
</dbReference>
<comment type="similarity">
    <text evidence="1 4">Belongs to the TOM1 family.</text>
</comment>
<protein>
    <submittedName>
        <fullName evidence="8">Target of myb1 like 2 membrane trafficking protein</fullName>
    </submittedName>
</protein>
<feature type="compositionally biased region" description="Low complexity" evidence="5">
    <location>
        <begin position="143"/>
        <end position="159"/>
    </location>
</feature>
<organism evidence="8 9">
    <name type="scientific">Aotus nancymaae</name>
    <name type="common">Ma's night monkey</name>
    <dbReference type="NCBI Taxonomy" id="37293"/>
    <lineage>
        <taxon>Eukaryota</taxon>
        <taxon>Metazoa</taxon>
        <taxon>Chordata</taxon>
        <taxon>Craniata</taxon>
        <taxon>Vertebrata</taxon>
        <taxon>Euteleostomi</taxon>
        <taxon>Mammalia</taxon>
        <taxon>Eutheria</taxon>
        <taxon>Euarchontoglires</taxon>
        <taxon>Primates</taxon>
        <taxon>Haplorrhini</taxon>
        <taxon>Platyrrhini</taxon>
        <taxon>Aotidae</taxon>
        <taxon>Aotus</taxon>
    </lineage>
</organism>
<keyword evidence="3 4" id="KW-0653">Protein transport</keyword>
<gene>
    <name evidence="8" type="primary">TOM1L2</name>
</gene>
<evidence type="ECO:0000256" key="1">
    <source>
        <dbReference type="ARBA" id="ARBA00007708"/>
    </source>
</evidence>
<keyword evidence="2 4" id="KW-0813">Transport</keyword>
<sequence>MEFLLGNPFSTPVGQCLEKATDGSLQSEDWTLNMEICDIINETEEGPKDAIRALKKRLNGNRNYREVMLALTVLETCVKNCGHRFHILVANRDFIDSVLVKIISPKNNPPTIVQDKVLALIQSVPEVDPAATMPRSQSQQRTSAGSYSSPPPAAYSAPQAPALSVTGSITANSEQIARLRSELDVVRGNTKVMSEMLTEMVPGQEDSSDLELLQELNRTCRAMQQRIVELISRVSNEEVTEELLHVNDDLNNVFLRYERFERYRSGRSVQNASNGVLNEVTEDNLIDLGPGSPAVVSPMVGNTAPPSSLSSQLAGLDLGTESVSGTLSSLQQCNPRDGFDMFAQTRGNSLAEQRKTVTYEDPQTVGGLASALDSRKQSSEGIPVAQPSVMDDIEVWLRTDLKGDDLEEGVTSEEFDKFLEERAKAAEMVPDLPSPPMEAPAPASNPSGRKKPERSEDALFAL</sequence>
<dbReference type="SMART" id="SM00288">
    <property type="entry name" value="VHS"/>
    <property type="match status" value="1"/>
</dbReference>
<dbReference type="Ensembl" id="ENSANAT00000050774.1">
    <property type="protein sequence ID" value="ENSANAP00000032720.1"/>
    <property type="gene ID" value="ENSANAG00000033867.1"/>
</dbReference>
<feature type="compositionally biased region" description="Basic and acidic residues" evidence="5">
    <location>
        <begin position="453"/>
        <end position="462"/>
    </location>
</feature>
<dbReference type="SUPFAM" id="SSF89009">
    <property type="entry name" value="GAT-like domain"/>
    <property type="match status" value="1"/>
</dbReference>
<evidence type="ECO:0000259" key="7">
    <source>
        <dbReference type="PROSITE" id="PS50909"/>
    </source>
</evidence>
<dbReference type="Gene3D" id="1.20.58.160">
    <property type="match status" value="1"/>
</dbReference>
<dbReference type="InterPro" id="IPR014645">
    <property type="entry name" value="TOM1"/>
</dbReference>
<dbReference type="PANTHER" id="PTHR13856:SF31">
    <property type="entry name" value="TOM1-LIKE PROTEIN 2"/>
    <property type="match status" value="1"/>
</dbReference>
<dbReference type="CDD" id="cd14238">
    <property type="entry name" value="GAT_TM1L2"/>
    <property type="match status" value="1"/>
</dbReference>
<reference evidence="8" key="2">
    <citation type="submission" date="2025-09" db="UniProtKB">
        <authorList>
            <consortium name="Ensembl"/>
        </authorList>
    </citation>
    <scope>IDENTIFICATION</scope>
</reference>
<dbReference type="GO" id="GO:0043130">
    <property type="term" value="F:ubiquitin binding"/>
    <property type="evidence" value="ECO:0007669"/>
    <property type="project" value="InterPro"/>
</dbReference>
<dbReference type="InterPro" id="IPR004152">
    <property type="entry name" value="GAT_dom"/>
</dbReference>
<dbReference type="Pfam" id="PF03127">
    <property type="entry name" value="GAT"/>
    <property type="match status" value="1"/>
</dbReference>
<reference evidence="8" key="1">
    <citation type="submission" date="2025-08" db="UniProtKB">
        <authorList>
            <consortium name="Ensembl"/>
        </authorList>
    </citation>
    <scope>IDENTIFICATION</scope>
</reference>
<accession>A0A2K5EHS1</accession>
<dbReference type="FunFam" id="1.20.58.160:FF:000001">
    <property type="entry name" value="TOM1-like protein 2 isoform X1"/>
    <property type="match status" value="1"/>
</dbReference>
<name>A0A2K5EHS1_AOTNA</name>
<keyword evidence="9" id="KW-1185">Reference proteome</keyword>
<dbReference type="GO" id="GO:0016020">
    <property type="term" value="C:membrane"/>
    <property type="evidence" value="ECO:0007669"/>
    <property type="project" value="TreeGrafter"/>
</dbReference>
<dbReference type="PIRSF" id="PIRSF036948">
    <property type="entry name" value="TOM1"/>
    <property type="match status" value="1"/>
</dbReference>
<dbReference type="SUPFAM" id="SSF48464">
    <property type="entry name" value="ENTH/VHS domain"/>
    <property type="match status" value="1"/>
</dbReference>
<dbReference type="GO" id="GO:0005768">
    <property type="term" value="C:endosome"/>
    <property type="evidence" value="ECO:0007669"/>
    <property type="project" value="TreeGrafter"/>
</dbReference>
<dbReference type="AlphaFoldDB" id="A0A2K5EHS1"/>
<evidence type="ECO:0000259" key="6">
    <source>
        <dbReference type="PROSITE" id="PS50179"/>
    </source>
</evidence>
<proteinExistence type="inferred from homology"/>
<dbReference type="Pfam" id="PF00790">
    <property type="entry name" value="VHS"/>
    <property type="match status" value="1"/>
</dbReference>
<dbReference type="Proteomes" id="UP000233020">
    <property type="component" value="Unplaced"/>
</dbReference>
<dbReference type="PROSITE" id="PS50179">
    <property type="entry name" value="VHS"/>
    <property type="match status" value="1"/>
</dbReference>
<evidence type="ECO:0000256" key="5">
    <source>
        <dbReference type="SAM" id="MobiDB-lite"/>
    </source>
</evidence>
<evidence type="ECO:0000313" key="9">
    <source>
        <dbReference type="Proteomes" id="UP000233020"/>
    </source>
</evidence>
<evidence type="ECO:0000256" key="3">
    <source>
        <dbReference type="ARBA" id="ARBA00022927"/>
    </source>
</evidence>
<dbReference type="InterPro" id="IPR008942">
    <property type="entry name" value="ENTH_VHS"/>
</dbReference>
<dbReference type="PROSITE" id="PS50909">
    <property type="entry name" value="GAT"/>
    <property type="match status" value="1"/>
</dbReference>